<reference evidence="6 7" key="1">
    <citation type="submission" date="2016-10" db="EMBL/GenBank/DDBJ databases">
        <authorList>
            <person name="de Groot N.N."/>
        </authorList>
    </citation>
    <scope>NUCLEOTIDE SEQUENCE [LARGE SCALE GENOMIC DNA]</scope>
    <source>
        <strain evidence="6 7">DSM 27842</strain>
    </source>
</reference>
<feature type="domain" description="4Fe-4S ferredoxin-type" evidence="5">
    <location>
        <begin position="295"/>
        <end position="324"/>
    </location>
</feature>
<accession>A0A1H8PS30</accession>
<dbReference type="GO" id="GO:0051539">
    <property type="term" value="F:4 iron, 4 sulfur cluster binding"/>
    <property type="evidence" value="ECO:0007669"/>
    <property type="project" value="UniProtKB-KW"/>
</dbReference>
<evidence type="ECO:0000256" key="4">
    <source>
        <dbReference type="ARBA" id="ARBA00023014"/>
    </source>
</evidence>
<dbReference type="InterPro" id="IPR017900">
    <property type="entry name" value="4Fe4S_Fe_S_CS"/>
</dbReference>
<keyword evidence="7" id="KW-1185">Reference proteome</keyword>
<evidence type="ECO:0000256" key="1">
    <source>
        <dbReference type="ARBA" id="ARBA00022485"/>
    </source>
</evidence>
<evidence type="ECO:0000256" key="2">
    <source>
        <dbReference type="ARBA" id="ARBA00022723"/>
    </source>
</evidence>
<dbReference type="InterPro" id="IPR050572">
    <property type="entry name" value="Fe-S_Ferredoxin"/>
</dbReference>
<name>A0A1H8PS30_9RHOB</name>
<dbReference type="Gene3D" id="3.30.70.20">
    <property type="match status" value="2"/>
</dbReference>
<gene>
    <name evidence="6" type="ORF">SAMN04490248_105121</name>
</gene>
<evidence type="ECO:0000313" key="7">
    <source>
        <dbReference type="Proteomes" id="UP000198893"/>
    </source>
</evidence>
<keyword evidence="4" id="KW-0411">Iron-sulfur</keyword>
<dbReference type="Pfam" id="PF13187">
    <property type="entry name" value="Fer4_9"/>
    <property type="match status" value="1"/>
</dbReference>
<dbReference type="PROSITE" id="PS51379">
    <property type="entry name" value="4FE4S_FER_2"/>
    <property type="match status" value="3"/>
</dbReference>
<dbReference type="AlphaFoldDB" id="A0A1H8PS30"/>
<dbReference type="PROSITE" id="PS00198">
    <property type="entry name" value="4FE4S_FER_1"/>
    <property type="match status" value="2"/>
</dbReference>
<proteinExistence type="predicted"/>
<keyword evidence="1" id="KW-0004">4Fe-4S</keyword>
<dbReference type="STRING" id="569882.SAMN04490248_105121"/>
<organism evidence="6 7">
    <name type="scientific">Salinihabitans flavidus</name>
    <dbReference type="NCBI Taxonomy" id="569882"/>
    <lineage>
        <taxon>Bacteria</taxon>
        <taxon>Pseudomonadati</taxon>
        <taxon>Pseudomonadota</taxon>
        <taxon>Alphaproteobacteria</taxon>
        <taxon>Rhodobacterales</taxon>
        <taxon>Roseobacteraceae</taxon>
        <taxon>Salinihabitans</taxon>
    </lineage>
</organism>
<feature type="domain" description="4Fe-4S ferredoxin-type" evidence="5">
    <location>
        <begin position="494"/>
        <end position="523"/>
    </location>
</feature>
<evidence type="ECO:0000259" key="5">
    <source>
        <dbReference type="PROSITE" id="PS51379"/>
    </source>
</evidence>
<dbReference type="EMBL" id="FODS01000005">
    <property type="protein sequence ID" value="SEO44809.1"/>
    <property type="molecule type" value="Genomic_DNA"/>
</dbReference>
<protein>
    <submittedName>
        <fullName evidence="6">4Fe-4S dicluster domain-containing protein</fullName>
    </submittedName>
</protein>
<dbReference type="GO" id="GO:0046872">
    <property type="term" value="F:metal ion binding"/>
    <property type="evidence" value="ECO:0007669"/>
    <property type="project" value="UniProtKB-KW"/>
</dbReference>
<dbReference type="OrthoDB" id="9800445at2"/>
<dbReference type="PANTHER" id="PTHR43687">
    <property type="entry name" value="ADENYLYLSULFATE REDUCTASE, BETA SUBUNIT"/>
    <property type="match status" value="1"/>
</dbReference>
<dbReference type="PANTHER" id="PTHR43687:SF4">
    <property type="entry name" value="BLR5484 PROTEIN"/>
    <property type="match status" value="1"/>
</dbReference>
<dbReference type="Pfam" id="PF12838">
    <property type="entry name" value="Fer4_7"/>
    <property type="match status" value="1"/>
</dbReference>
<dbReference type="RefSeq" id="WP_093116623.1">
    <property type="nucleotide sequence ID" value="NZ_FODS01000005.1"/>
</dbReference>
<feature type="domain" description="4Fe-4S ferredoxin-type" evidence="5">
    <location>
        <begin position="525"/>
        <end position="554"/>
    </location>
</feature>
<keyword evidence="3" id="KW-0408">Iron</keyword>
<evidence type="ECO:0000313" key="6">
    <source>
        <dbReference type="EMBL" id="SEO44809.1"/>
    </source>
</evidence>
<dbReference type="Proteomes" id="UP000198893">
    <property type="component" value="Unassembled WGS sequence"/>
</dbReference>
<keyword evidence="2" id="KW-0479">Metal-binding</keyword>
<dbReference type="SUPFAM" id="SSF54862">
    <property type="entry name" value="4Fe-4S ferredoxins"/>
    <property type="match status" value="1"/>
</dbReference>
<sequence>MAKRLILCDCAGSQSLDSNALEEATGVRCSRVHSALCTAEIESAARFIQEGDAILACQQEAPRFEELAAELTSEIPHFVDIRDRAGWSDDVSATAKMAALIAESQVQTPTAKSLDVTSEGVCLVMGTADIAYPVAERLSRSLAVTVLVTDDEDPPLSRDFEVIRGRLKRAQGSMGHFRLRIDQLQILQPAGRGAFTFTAPRDGAETECDVILDLSGGTPLFPAPHKRDGYLRADPGHAGAVQDATFDAAHYIGTFEKTLFLALDSHLCAHSRAEQTGCTRCLDICPTGAISPDGEHVAVDPMICAGCGACASLCPSGAIKYDAPPVGAVLARLRALAETYLAAGGQAPRLLVHDDSHGAEMIRLAARFGRGLPADVLPLSVDALASFGHAEILAALSMGFADIRILPAPRTEREPIASEIELAEAMGGAGRIAILDVGTPDAMSDALFEAKVRPQDAAPKLLMGDRRQIARMAAKALMPNQETPVPLSEDAPYGAIVVDKDVCTLCLSCVSLCPSAALVDNPDKPELRFQEDACLQCGLCANICPENAIALEPRFDPSDDVMKLRTLHEEEPFCCIECGAPFGVKSTVERIVEKLEGKHSMFAEEGAGRLIRMCNDCRIQAQYHSTDNPFATRERQTVRTTEDYLSKRRDH</sequence>
<dbReference type="InterPro" id="IPR017896">
    <property type="entry name" value="4Fe4S_Fe-S-bd"/>
</dbReference>
<evidence type="ECO:0000256" key="3">
    <source>
        <dbReference type="ARBA" id="ARBA00023004"/>
    </source>
</evidence>